<dbReference type="Pfam" id="PF14326">
    <property type="entry name" value="DUF4384"/>
    <property type="match status" value="1"/>
</dbReference>
<dbReference type="AlphaFoldDB" id="A0A381T5L2"/>
<dbReference type="PANTHER" id="PTHR36194">
    <property type="entry name" value="S-LAYER-LIKE PROTEIN"/>
    <property type="match status" value="1"/>
</dbReference>
<dbReference type="EMBL" id="UINC01004062">
    <property type="protein sequence ID" value="SVA11486.1"/>
    <property type="molecule type" value="Genomic_DNA"/>
</dbReference>
<dbReference type="Pfam" id="PF17680">
    <property type="entry name" value="FlgO"/>
    <property type="match status" value="1"/>
</dbReference>
<feature type="transmembrane region" description="Helical" evidence="1">
    <location>
        <begin position="38"/>
        <end position="61"/>
    </location>
</feature>
<feature type="domain" description="Lipoprotein LPP20-like" evidence="2">
    <location>
        <begin position="76"/>
        <end position="173"/>
    </location>
</feature>
<dbReference type="InterPro" id="IPR025493">
    <property type="entry name" value="DUF4384"/>
</dbReference>
<dbReference type="Gene3D" id="3.10.28.20">
    <property type="entry name" value="Acetamidase/Formamidase-like domains"/>
    <property type="match status" value="1"/>
</dbReference>
<dbReference type="InterPro" id="IPR024952">
    <property type="entry name" value="LPP20-like_dom"/>
</dbReference>
<feature type="domain" description="FlgO" evidence="4">
    <location>
        <begin position="465"/>
        <end position="515"/>
    </location>
</feature>
<evidence type="ECO:0000259" key="4">
    <source>
        <dbReference type="Pfam" id="PF17680"/>
    </source>
</evidence>
<gene>
    <name evidence="5" type="ORF">METZ01_LOCUS64340</name>
</gene>
<name>A0A381T5L2_9ZZZZ</name>
<reference evidence="5" key="1">
    <citation type="submission" date="2018-05" db="EMBL/GenBank/DDBJ databases">
        <authorList>
            <person name="Lanie J.A."/>
            <person name="Ng W.-L."/>
            <person name="Kazmierczak K.M."/>
            <person name="Andrzejewski T.M."/>
            <person name="Davidsen T.M."/>
            <person name="Wayne K.J."/>
            <person name="Tettelin H."/>
            <person name="Glass J.I."/>
            <person name="Rusch D."/>
            <person name="Podicherti R."/>
            <person name="Tsui H.-C.T."/>
            <person name="Winkler M.E."/>
        </authorList>
    </citation>
    <scope>NUCLEOTIDE SEQUENCE</scope>
</reference>
<accession>A0A381T5L2</accession>
<protein>
    <recommendedName>
        <fullName evidence="6">DUF4384 domain-containing protein</fullName>
    </recommendedName>
</protein>
<dbReference type="PANTHER" id="PTHR36194:SF1">
    <property type="entry name" value="S-LAYER-LIKE PROTEIN"/>
    <property type="match status" value="1"/>
</dbReference>
<evidence type="ECO:0000259" key="3">
    <source>
        <dbReference type="Pfam" id="PF14326"/>
    </source>
</evidence>
<evidence type="ECO:0000259" key="2">
    <source>
        <dbReference type="Pfam" id="PF02169"/>
    </source>
</evidence>
<evidence type="ECO:0008006" key="6">
    <source>
        <dbReference type="Google" id="ProtNLM"/>
    </source>
</evidence>
<evidence type="ECO:0000313" key="5">
    <source>
        <dbReference type="EMBL" id="SVA11486.1"/>
    </source>
</evidence>
<dbReference type="Pfam" id="PF02169">
    <property type="entry name" value="LPP20"/>
    <property type="match status" value="1"/>
</dbReference>
<feature type="domain" description="DUF4384" evidence="3">
    <location>
        <begin position="569"/>
        <end position="652"/>
    </location>
</feature>
<evidence type="ECO:0000256" key="1">
    <source>
        <dbReference type="SAM" id="Phobius"/>
    </source>
</evidence>
<keyword evidence="1" id="KW-1133">Transmembrane helix</keyword>
<keyword evidence="1" id="KW-0812">Transmembrane</keyword>
<keyword evidence="1" id="KW-0472">Membrane</keyword>
<dbReference type="InterPro" id="IPR041215">
    <property type="entry name" value="FlgO_dom"/>
</dbReference>
<sequence length="725" mass="81151">MVKGMADISAKWCGNDCHQLYRTSGRLINNLMHSKTSFFLIITLLFFMLISSACKTGLIHLKKEEQSKPKALVKPPDWVLGNGHPGFPQERYLVGVGFSYINSVLANESARSSLAKNLKVKIRSTIVDISTKEKTHIKSVIETEVDTVLEGVEIKSGWLDQNKGVYYALAVMDRSLAASSIQDKISKIESALQRNLNEGIKAENSTDVITALSNYLSGYHKALSLSQLKSALHIVTPSEKSPGPKNISSEEFESRIKGIVQNLNLATVSGDRQLVKTQKEIALTLVAKVFLLIGENKAPVSNIPVIFNYETGLGEMEDEKISEQDGTVQTTIHKILSYKEANHVVAVKMDYSKIITNFDGDFVEEFLSPLKNKGASFNYVVQAPKWTANKSQGWQDSILDLGYQIITNIPPGTKPSLGVIPFKDLRHDRVTFCDFSRILNEDIKHILARAEDLKLIEIKITEDQRSEEIAKANELDYYLTGSYRMESTGLEVRSRLIHTQTKTIQSSANILIERKELNLADFALCNLMVDELKSAQKGKSYHDHLEKLVAAKPLSSSFKVTVWSEKRNYEINENVVFKITSDKNGYLTMLYVNPNGDFTVLFPNKFHRNNFIKAGVVKQVPDPDYNLLKSEKGFTFKLRGPAGLDRIKAIVTLNSASLLKLDHDGDPKSVRAGTTFGTKTIQTLLKQLDSMDGSSWAEAQSEIFIFKEGEKYTRGSRKISIYEEL</sequence>
<proteinExistence type="predicted"/>
<organism evidence="5">
    <name type="scientific">marine metagenome</name>
    <dbReference type="NCBI Taxonomy" id="408172"/>
    <lineage>
        <taxon>unclassified sequences</taxon>
        <taxon>metagenomes</taxon>
        <taxon>ecological metagenomes</taxon>
    </lineage>
</organism>